<keyword evidence="2" id="KW-1185">Reference proteome</keyword>
<evidence type="ECO:0000313" key="2">
    <source>
        <dbReference type="Proteomes" id="UP000824782"/>
    </source>
</evidence>
<sequence>MKLRRMSRDSPVSSPFDGPYPLLAGGQCLCQVLPLLMSTLKAYFGPPEDLHVAEKFSRGLLHLTRGILKPSRRNYLG</sequence>
<gene>
    <name evidence="1" type="ORF">GDO81_011027</name>
</gene>
<comment type="caution">
    <text evidence="1">The sequence shown here is derived from an EMBL/GenBank/DDBJ whole genome shotgun (WGS) entry which is preliminary data.</text>
</comment>
<reference evidence="1" key="1">
    <citation type="thesis" date="2020" institute="ProQuest LLC" country="789 East Eisenhower Parkway, Ann Arbor, MI, USA">
        <title>Comparative Genomics and Chromosome Evolution.</title>
        <authorList>
            <person name="Mudd A.B."/>
        </authorList>
    </citation>
    <scope>NUCLEOTIDE SEQUENCE</scope>
    <source>
        <strain evidence="1">237g6f4</strain>
        <tissue evidence="1">Blood</tissue>
    </source>
</reference>
<name>A0AAV7C440_ENGPU</name>
<dbReference type="Proteomes" id="UP000824782">
    <property type="component" value="Unassembled WGS sequence"/>
</dbReference>
<dbReference type="EMBL" id="WNYA01000004">
    <property type="protein sequence ID" value="KAG8579725.1"/>
    <property type="molecule type" value="Genomic_DNA"/>
</dbReference>
<organism evidence="1 2">
    <name type="scientific">Engystomops pustulosus</name>
    <name type="common">Tungara frog</name>
    <name type="synonym">Physalaemus pustulosus</name>
    <dbReference type="NCBI Taxonomy" id="76066"/>
    <lineage>
        <taxon>Eukaryota</taxon>
        <taxon>Metazoa</taxon>
        <taxon>Chordata</taxon>
        <taxon>Craniata</taxon>
        <taxon>Vertebrata</taxon>
        <taxon>Euteleostomi</taxon>
        <taxon>Amphibia</taxon>
        <taxon>Batrachia</taxon>
        <taxon>Anura</taxon>
        <taxon>Neobatrachia</taxon>
        <taxon>Hyloidea</taxon>
        <taxon>Leptodactylidae</taxon>
        <taxon>Leiuperinae</taxon>
        <taxon>Engystomops</taxon>
    </lineage>
</organism>
<evidence type="ECO:0000313" key="1">
    <source>
        <dbReference type="EMBL" id="KAG8579725.1"/>
    </source>
</evidence>
<protein>
    <submittedName>
        <fullName evidence="1">Uncharacterized protein</fullName>
    </submittedName>
</protein>
<proteinExistence type="predicted"/>
<dbReference type="AlphaFoldDB" id="A0AAV7C440"/>
<accession>A0AAV7C440</accession>